<feature type="disulfide bond" evidence="10">
    <location>
        <begin position="226"/>
        <end position="237"/>
    </location>
</feature>
<evidence type="ECO:0000256" key="10">
    <source>
        <dbReference type="PIRSR" id="PIRSR600720-3"/>
    </source>
</evidence>
<dbReference type="InterPro" id="IPR000720">
    <property type="entry name" value="PHM/PAL"/>
</dbReference>
<evidence type="ECO:0000256" key="2">
    <source>
        <dbReference type="ARBA" id="ARBA00022723"/>
    </source>
</evidence>
<feature type="binding site" evidence="9">
    <location>
        <position position="315"/>
    </location>
    <ligand>
        <name>Ca(2+)</name>
        <dbReference type="ChEBI" id="CHEBI:29108"/>
        <note>structural</note>
    </ligand>
</feature>
<dbReference type="GO" id="GO:0005576">
    <property type="term" value="C:extracellular region"/>
    <property type="evidence" value="ECO:0007669"/>
    <property type="project" value="TreeGrafter"/>
</dbReference>
<feature type="binding site" evidence="9">
    <location>
        <position position="314"/>
    </location>
    <ligand>
        <name>Cu(2+)</name>
        <dbReference type="ChEBI" id="CHEBI:29036"/>
        <label>2</label>
        <note>catalytic</note>
    </ligand>
</feature>
<dbReference type="EC" id="4.3.2.5" evidence="1"/>
<reference evidence="12 14" key="2">
    <citation type="journal article" date="2013" name="Nature">
        <title>Insights into bilaterian evolution from three spiralian genomes.</title>
        <authorList>
            <person name="Simakov O."/>
            <person name="Marletaz F."/>
            <person name="Cho S.J."/>
            <person name="Edsinger-Gonzales E."/>
            <person name="Havlak P."/>
            <person name="Hellsten U."/>
            <person name="Kuo D.H."/>
            <person name="Larsson T."/>
            <person name="Lv J."/>
            <person name="Arendt D."/>
            <person name="Savage R."/>
            <person name="Osoegawa K."/>
            <person name="de Jong P."/>
            <person name="Grimwood J."/>
            <person name="Chapman J.A."/>
            <person name="Shapiro H."/>
            <person name="Aerts A."/>
            <person name="Otillar R.P."/>
            <person name="Terry A.Y."/>
            <person name="Boore J.L."/>
            <person name="Grigoriev I.V."/>
            <person name="Lindberg D.R."/>
            <person name="Seaver E.C."/>
            <person name="Weisblat D.A."/>
            <person name="Putnam N.H."/>
            <person name="Rokhsar D.S."/>
        </authorList>
    </citation>
    <scope>NUCLEOTIDE SEQUENCE</scope>
    <source>
        <strain evidence="12 14">I ESC-2004</strain>
    </source>
</reference>
<reference evidence="13" key="3">
    <citation type="submission" date="2015-06" db="UniProtKB">
        <authorList>
            <consortium name="EnsemblMetazoa"/>
        </authorList>
    </citation>
    <scope>IDENTIFICATION</scope>
</reference>
<evidence type="ECO:0000313" key="12">
    <source>
        <dbReference type="EMBL" id="ELT97260.1"/>
    </source>
</evidence>
<dbReference type="InterPro" id="IPR001258">
    <property type="entry name" value="NHL_repeat"/>
</dbReference>
<keyword evidence="4" id="KW-0677">Repeat</keyword>
<dbReference type="HOGENOM" id="CLU_037899_6_0_1"/>
<evidence type="ECO:0000256" key="4">
    <source>
        <dbReference type="ARBA" id="ARBA00022737"/>
    </source>
</evidence>
<dbReference type="GO" id="GO:0016020">
    <property type="term" value="C:membrane"/>
    <property type="evidence" value="ECO:0007669"/>
    <property type="project" value="InterPro"/>
</dbReference>
<dbReference type="OrthoDB" id="10018185at2759"/>
<dbReference type="Gene3D" id="2.120.10.30">
    <property type="entry name" value="TolB, C-terminal domain"/>
    <property type="match status" value="1"/>
</dbReference>
<evidence type="ECO:0000256" key="9">
    <source>
        <dbReference type="PIRSR" id="PIRSR600720-2"/>
    </source>
</evidence>
<feature type="binding site" evidence="8">
    <location>
        <position position="230"/>
    </location>
    <ligand>
        <name>a protein</name>
        <dbReference type="ChEBI" id="CHEBI:16541"/>
    </ligand>
    <ligandPart>
        <name>C-terminal Xaa-(2S)-2-hydroxyglycine residue</name>
        <dbReference type="ChEBI" id="CHEBI:142768"/>
    </ligandPart>
</feature>
<keyword evidence="9" id="KW-0862">Zinc</keyword>
<feature type="binding site" evidence="8">
    <location>
        <position position="65"/>
    </location>
    <ligand>
        <name>a protein</name>
        <dbReference type="ChEBI" id="CHEBI:16541"/>
    </ligand>
    <ligandPart>
        <name>C-terminal Xaa-(2S)-2-hydroxyglycine residue</name>
        <dbReference type="ChEBI" id="CHEBI:142768"/>
    </ligandPart>
</feature>
<keyword evidence="9" id="KW-0106">Calcium</keyword>
<dbReference type="SUPFAM" id="SSF101898">
    <property type="entry name" value="NHL repeat"/>
    <property type="match status" value="1"/>
</dbReference>
<keyword evidence="2 9" id="KW-0479">Metal-binding</keyword>
<dbReference type="GO" id="GO:0004598">
    <property type="term" value="F:peptidylamidoglycolate lyase activity"/>
    <property type="evidence" value="ECO:0007669"/>
    <property type="project" value="UniProtKB-EC"/>
</dbReference>
<dbReference type="PROSITE" id="PS51125">
    <property type="entry name" value="NHL"/>
    <property type="match status" value="1"/>
</dbReference>
<keyword evidence="5 10" id="KW-1015">Disulfide bond</keyword>
<keyword evidence="6" id="KW-0325">Glycoprotein</keyword>
<keyword evidence="14" id="KW-1185">Reference proteome</keyword>
<name>R7U264_CAPTE</name>
<dbReference type="AlphaFoldDB" id="R7U264"/>
<dbReference type="Pfam" id="PF01436">
    <property type="entry name" value="NHL"/>
    <property type="match status" value="2"/>
</dbReference>
<feature type="binding site" evidence="9">
    <location>
        <position position="214"/>
    </location>
    <ligand>
        <name>Zn(2+)</name>
        <dbReference type="ChEBI" id="CHEBI:29105"/>
        <note>catalytic</note>
    </ligand>
</feature>
<dbReference type="STRING" id="283909.R7U264"/>
<comment type="cofactor">
    <cofactor evidence="9">
        <name>Zn(2+)</name>
        <dbReference type="ChEBI" id="CHEBI:29105"/>
    </cofactor>
    <text evidence="9">Binds one Zn(2+) ion per subunit.</text>
</comment>
<evidence type="ECO:0000256" key="8">
    <source>
        <dbReference type="PIRSR" id="PIRSR600720-1"/>
    </source>
</evidence>
<evidence type="ECO:0000256" key="3">
    <source>
        <dbReference type="ARBA" id="ARBA00022729"/>
    </source>
</evidence>
<dbReference type="Proteomes" id="UP000014760">
    <property type="component" value="Unassembled WGS sequence"/>
</dbReference>
<keyword evidence="3" id="KW-0732">Signal</keyword>
<reference evidence="14" key="1">
    <citation type="submission" date="2012-12" db="EMBL/GenBank/DDBJ databases">
        <authorList>
            <person name="Hellsten U."/>
            <person name="Grimwood J."/>
            <person name="Chapman J.A."/>
            <person name="Shapiro H."/>
            <person name="Aerts A."/>
            <person name="Otillar R.P."/>
            <person name="Terry A.Y."/>
            <person name="Boore J.L."/>
            <person name="Simakov O."/>
            <person name="Marletaz F."/>
            <person name="Cho S.-J."/>
            <person name="Edsinger-Gonzales E."/>
            <person name="Havlak P."/>
            <person name="Kuo D.-H."/>
            <person name="Larsson T."/>
            <person name="Lv J."/>
            <person name="Arendt D."/>
            <person name="Savage R."/>
            <person name="Osoegawa K."/>
            <person name="de Jong P."/>
            <person name="Lindberg D.R."/>
            <person name="Seaver E.C."/>
            <person name="Weisblat D.A."/>
            <person name="Putnam N.H."/>
            <person name="Grigoriev I.V."/>
            <person name="Rokhsar D.S."/>
        </authorList>
    </citation>
    <scope>NUCLEOTIDE SEQUENCE</scope>
    <source>
        <strain evidence="14">I ESC-2004</strain>
    </source>
</reference>
<feature type="disulfide bond" evidence="10">
    <location>
        <begin position="168"/>
        <end position="188"/>
    </location>
</feature>
<evidence type="ECO:0000256" key="1">
    <source>
        <dbReference type="ARBA" id="ARBA00012343"/>
    </source>
</evidence>
<dbReference type="EMBL" id="AMQN01010994">
    <property type="status" value="NOT_ANNOTATED_CDS"/>
    <property type="molecule type" value="Genomic_DNA"/>
</dbReference>
<protein>
    <recommendedName>
        <fullName evidence="1">peptidylamidoglycolate lyase</fullName>
        <ecNumber evidence="1">4.3.2.5</ecNumber>
    </recommendedName>
</protein>
<dbReference type="GO" id="GO:0046872">
    <property type="term" value="F:metal ion binding"/>
    <property type="evidence" value="ECO:0007669"/>
    <property type="project" value="UniProtKB-KW"/>
</dbReference>
<dbReference type="PANTHER" id="PTHR10680">
    <property type="entry name" value="PEPTIDYL-GLYCINE ALPHA-AMIDATING MONOOXYGENASE"/>
    <property type="match status" value="1"/>
</dbReference>
<dbReference type="EMBL" id="KB308622">
    <property type="protein sequence ID" value="ELT97260.1"/>
    <property type="molecule type" value="Genomic_DNA"/>
</dbReference>
<dbReference type="CDD" id="cd14958">
    <property type="entry name" value="NHL_PAL_like"/>
    <property type="match status" value="1"/>
</dbReference>
<organism evidence="12">
    <name type="scientific">Capitella teleta</name>
    <name type="common">Polychaete worm</name>
    <dbReference type="NCBI Taxonomy" id="283909"/>
    <lineage>
        <taxon>Eukaryota</taxon>
        <taxon>Metazoa</taxon>
        <taxon>Spiralia</taxon>
        <taxon>Lophotrochozoa</taxon>
        <taxon>Annelida</taxon>
        <taxon>Polychaeta</taxon>
        <taxon>Sedentaria</taxon>
        <taxon>Scolecida</taxon>
        <taxon>Capitellidae</taxon>
        <taxon>Capitella</taxon>
    </lineage>
</organism>
<dbReference type="GO" id="GO:0006518">
    <property type="term" value="P:peptide metabolic process"/>
    <property type="evidence" value="ECO:0007669"/>
    <property type="project" value="InterPro"/>
</dbReference>
<accession>R7U264</accession>
<feature type="binding site" evidence="9">
    <location>
        <position position="117"/>
    </location>
    <ligand>
        <name>Zn(2+)</name>
        <dbReference type="ChEBI" id="CHEBI:29105"/>
        <note>catalytic</note>
    </ligand>
</feature>
<feature type="repeat" description="NHL" evidence="11">
    <location>
        <begin position="167"/>
        <end position="198"/>
    </location>
</feature>
<dbReference type="OMA" id="NWPTDQH"/>
<feature type="binding site" evidence="9">
    <location>
        <position position="52"/>
    </location>
    <ligand>
        <name>Ca(2+)</name>
        <dbReference type="ChEBI" id="CHEBI:29108"/>
        <note>structural</note>
    </ligand>
</feature>
<dbReference type="EnsemblMetazoa" id="CapteT170310">
    <property type="protein sequence ID" value="CapteP170310"/>
    <property type="gene ID" value="CapteG170310"/>
</dbReference>
<dbReference type="PANTHER" id="PTHR10680:SF36">
    <property type="entry name" value="PEPTIDYL-ALPHA-HYDROXYGLYCINE ALPHA-AMIDATING LYASE 1"/>
    <property type="match status" value="1"/>
</dbReference>
<sequence>MDPRIADPLGYRDDDDTRVTLDDDEMDECNGHLEVVEGWPKEDLHLGQIGGVAVCKDGHPVVFHRSQRVFDENSFFANNSFAKIAEGPIEEPALLRLNKTDGSVLNQWGDALFYLPHGLSIDHENNFWMTDVAMHQVFKFKEGSSTPLLTLGKAFEPATSNKDTERFCQPADVAVASNGDIYVADGYCNSRIVRFDKDGNYMESIGEGQFWIPHSIALAENLGLLCIADRNNMTIQCLDMEGRPNKDVIFNDDKLGMVYALSYVPEEGKLYAIMGNTGDLEAKGLTIDLAENNNCESDLLGTWSPNDQPFSAPHDMCSSPSGDAVYVGEIGPNNIWKFVRG</sequence>
<evidence type="ECO:0000256" key="7">
    <source>
        <dbReference type="ARBA" id="ARBA00023239"/>
    </source>
</evidence>
<dbReference type="InterPro" id="IPR011042">
    <property type="entry name" value="6-blade_b-propeller_TolB-like"/>
</dbReference>
<evidence type="ECO:0000256" key="6">
    <source>
        <dbReference type="ARBA" id="ARBA00023180"/>
    </source>
</evidence>
<gene>
    <name evidence="12" type="ORF">CAPTEDRAFT_170310</name>
</gene>
<evidence type="ECO:0000256" key="5">
    <source>
        <dbReference type="ARBA" id="ARBA00023157"/>
    </source>
</evidence>
<proteinExistence type="predicted"/>
<evidence type="ECO:0000313" key="13">
    <source>
        <dbReference type="EnsemblMetazoa" id="CapteP170310"/>
    </source>
</evidence>
<dbReference type="PRINTS" id="PR00790">
    <property type="entry name" value="PAMONOXGNASE"/>
</dbReference>
<feature type="binding site" evidence="8">
    <location>
        <position position="187"/>
    </location>
    <ligand>
        <name>a protein</name>
        <dbReference type="ChEBI" id="CHEBI:16541"/>
    </ligand>
    <ligandPart>
        <name>C-terminal Xaa-(2S)-2-hydroxyglycine residue</name>
        <dbReference type="ChEBI" id="CHEBI:142768"/>
    </ligandPart>
</feature>
<evidence type="ECO:0000256" key="11">
    <source>
        <dbReference type="PROSITE-ProRule" id="PRU00504"/>
    </source>
</evidence>
<feature type="binding site" evidence="9">
    <location>
        <position position="119"/>
    </location>
    <ligand>
        <name>Ca(2+)</name>
        <dbReference type="ChEBI" id="CHEBI:29108"/>
        <note>structural</note>
    </ligand>
</feature>
<dbReference type="FunCoup" id="R7U264">
    <property type="interactions" value="16"/>
</dbReference>
<evidence type="ECO:0000313" key="14">
    <source>
        <dbReference type="Proteomes" id="UP000014760"/>
    </source>
</evidence>
<keyword evidence="7" id="KW-0456">Lyase</keyword>